<dbReference type="AlphaFoldDB" id="A0A9X1RD35"/>
<proteinExistence type="predicted"/>
<dbReference type="RefSeq" id="WP_237891195.1">
    <property type="nucleotide sequence ID" value="NZ_JAKLTY010000016.1"/>
</dbReference>
<reference evidence="2" key="1">
    <citation type="submission" date="2022-01" db="EMBL/GenBank/DDBJ databases">
        <title>Genome sequnece data of strain Bradyrhizobium sp. nov.</title>
        <authorList>
            <person name="Zhang J."/>
        </authorList>
    </citation>
    <scope>NUCLEOTIDE SEQUENCE</scope>
    <source>
        <strain evidence="2">WYCCWR 13023</strain>
    </source>
</reference>
<feature type="region of interest" description="Disordered" evidence="1">
    <location>
        <begin position="1"/>
        <end position="33"/>
    </location>
</feature>
<feature type="compositionally biased region" description="Polar residues" evidence="1">
    <location>
        <begin position="8"/>
        <end position="24"/>
    </location>
</feature>
<evidence type="ECO:0000256" key="1">
    <source>
        <dbReference type="SAM" id="MobiDB-lite"/>
    </source>
</evidence>
<evidence type="ECO:0000313" key="2">
    <source>
        <dbReference type="EMBL" id="MCG2629726.1"/>
    </source>
</evidence>
<comment type="caution">
    <text evidence="2">The sequence shown here is derived from an EMBL/GenBank/DDBJ whole genome shotgun (WGS) entry which is preliminary data.</text>
</comment>
<feature type="region of interest" description="Disordered" evidence="1">
    <location>
        <begin position="61"/>
        <end position="85"/>
    </location>
</feature>
<name>A0A9X1RD35_9BRAD</name>
<sequence length="85" mass="8881">MAKISLSGYGQNNSAVPSWLTSSEDAGRNPYAPPLSEAQAHVIASGVASAPVLGKIDSKPEVAPAFGHRDRNANPVKVPSTTQRR</sequence>
<organism evidence="2 3">
    <name type="scientific">Bradyrhizobium zhengyangense</name>
    <dbReference type="NCBI Taxonomy" id="2911009"/>
    <lineage>
        <taxon>Bacteria</taxon>
        <taxon>Pseudomonadati</taxon>
        <taxon>Pseudomonadota</taxon>
        <taxon>Alphaproteobacteria</taxon>
        <taxon>Hyphomicrobiales</taxon>
        <taxon>Nitrobacteraceae</taxon>
        <taxon>Bradyrhizobium</taxon>
    </lineage>
</organism>
<accession>A0A9X1RD35</accession>
<dbReference type="Proteomes" id="UP001139054">
    <property type="component" value="Unassembled WGS sequence"/>
</dbReference>
<gene>
    <name evidence="2" type="ORF">L6654_24180</name>
</gene>
<evidence type="ECO:0000313" key="3">
    <source>
        <dbReference type="Proteomes" id="UP001139054"/>
    </source>
</evidence>
<dbReference type="EMBL" id="JAKLTY010000016">
    <property type="protein sequence ID" value="MCG2629726.1"/>
    <property type="molecule type" value="Genomic_DNA"/>
</dbReference>
<protein>
    <submittedName>
        <fullName evidence="2">Uncharacterized protein</fullName>
    </submittedName>
</protein>